<dbReference type="EMBL" id="JASWJB010000340">
    <property type="protein sequence ID" value="KAK2591384.1"/>
    <property type="molecule type" value="Genomic_DNA"/>
</dbReference>
<dbReference type="AlphaFoldDB" id="A0AAJ0CE88"/>
<dbReference type="GO" id="GO:0008270">
    <property type="term" value="F:zinc ion binding"/>
    <property type="evidence" value="ECO:0007669"/>
    <property type="project" value="InterPro"/>
</dbReference>
<dbReference type="InterPro" id="IPR051089">
    <property type="entry name" value="prtT"/>
</dbReference>
<dbReference type="Pfam" id="PF00172">
    <property type="entry name" value="Zn_clus"/>
    <property type="match status" value="1"/>
</dbReference>
<dbReference type="GO" id="GO:0005634">
    <property type="term" value="C:nucleus"/>
    <property type="evidence" value="ECO:0007669"/>
    <property type="project" value="UniProtKB-SubCell"/>
</dbReference>
<keyword evidence="2" id="KW-0805">Transcription regulation</keyword>
<feature type="domain" description="Zn(2)-C6 fungal-type" evidence="7">
    <location>
        <begin position="32"/>
        <end position="63"/>
    </location>
</feature>
<organism evidence="8 9">
    <name type="scientific">Conoideocrella luteorostrata</name>
    <dbReference type="NCBI Taxonomy" id="1105319"/>
    <lineage>
        <taxon>Eukaryota</taxon>
        <taxon>Fungi</taxon>
        <taxon>Dikarya</taxon>
        <taxon>Ascomycota</taxon>
        <taxon>Pezizomycotina</taxon>
        <taxon>Sordariomycetes</taxon>
        <taxon>Hypocreomycetidae</taxon>
        <taxon>Hypocreales</taxon>
        <taxon>Clavicipitaceae</taxon>
        <taxon>Conoideocrella</taxon>
    </lineage>
</organism>
<evidence type="ECO:0000256" key="2">
    <source>
        <dbReference type="ARBA" id="ARBA00023015"/>
    </source>
</evidence>
<keyword evidence="5" id="KW-0539">Nucleus</keyword>
<evidence type="ECO:0000256" key="1">
    <source>
        <dbReference type="ARBA" id="ARBA00004123"/>
    </source>
</evidence>
<proteinExistence type="predicted"/>
<accession>A0AAJ0CE88</accession>
<dbReference type="InterPro" id="IPR001138">
    <property type="entry name" value="Zn2Cys6_DnaBD"/>
</dbReference>
<dbReference type="GO" id="GO:0000976">
    <property type="term" value="F:transcription cis-regulatory region binding"/>
    <property type="evidence" value="ECO:0007669"/>
    <property type="project" value="TreeGrafter"/>
</dbReference>
<comment type="caution">
    <text evidence="8">The sequence shown here is derived from an EMBL/GenBank/DDBJ whole genome shotgun (WGS) entry which is preliminary data.</text>
</comment>
<dbReference type="PANTHER" id="PTHR31845:SF17">
    <property type="entry name" value="ZN(II)2CYS6 TRANSCRIPTION FACTOR (EUROFUNG)"/>
    <property type="match status" value="1"/>
</dbReference>
<dbReference type="SUPFAM" id="SSF57701">
    <property type="entry name" value="Zn2/Cys6 DNA-binding domain"/>
    <property type="match status" value="1"/>
</dbReference>
<sequence length="221" mass="23930">MFTAWRYDSHTNEVEVPRSYDAAKGRSSKIQACKMCRQKKTRCTGDGCSPCDRCLRMNLSCEYNACARKTRQRVLKGSAISKPASAPRERRTTLSGLDGIGAQGASLHDSDSGDTLSDRTASPRGEQFDGVVDPLLGVHDFVIDPLLLQGCGGAENSRDGVDSGTLDADMGYMVMANHPFAAVEPFQYQQFVYAVGGETSESGGRIHGGMEHVLEWAPVCQ</sequence>
<dbReference type="Gene3D" id="4.10.240.10">
    <property type="entry name" value="Zn(2)-C6 fungal-type DNA-binding domain"/>
    <property type="match status" value="1"/>
</dbReference>
<protein>
    <recommendedName>
        <fullName evidence="7">Zn(2)-C6 fungal-type domain-containing protein</fullName>
    </recommendedName>
</protein>
<dbReference type="PROSITE" id="PS50048">
    <property type="entry name" value="ZN2_CY6_FUNGAL_2"/>
    <property type="match status" value="1"/>
</dbReference>
<evidence type="ECO:0000313" key="8">
    <source>
        <dbReference type="EMBL" id="KAK2591384.1"/>
    </source>
</evidence>
<keyword evidence="3" id="KW-0238">DNA-binding</keyword>
<dbReference type="PROSITE" id="PS00463">
    <property type="entry name" value="ZN2_CY6_FUNGAL_1"/>
    <property type="match status" value="1"/>
</dbReference>
<comment type="subcellular location">
    <subcellularLocation>
        <location evidence="1">Nucleus</location>
    </subcellularLocation>
</comment>
<evidence type="ECO:0000256" key="5">
    <source>
        <dbReference type="ARBA" id="ARBA00023242"/>
    </source>
</evidence>
<evidence type="ECO:0000256" key="6">
    <source>
        <dbReference type="SAM" id="MobiDB-lite"/>
    </source>
</evidence>
<dbReference type="InterPro" id="IPR036864">
    <property type="entry name" value="Zn2-C6_fun-type_DNA-bd_sf"/>
</dbReference>
<dbReference type="CDD" id="cd00067">
    <property type="entry name" value="GAL4"/>
    <property type="match status" value="1"/>
</dbReference>
<reference evidence="8" key="1">
    <citation type="submission" date="2023-06" db="EMBL/GenBank/DDBJ databases">
        <title>Conoideocrella luteorostrata (Hypocreales: Clavicipitaceae), a potential biocontrol fungus for elongate hemlock scale in United States Christmas tree production areas.</title>
        <authorList>
            <person name="Barrett H."/>
            <person name="Lovett B."/>
            <person name="Macias A.M."/>
            <person name="Stajich J.E."/>
            <person name="Kasson M.T."/>
        </authorList>
    </citation>
    <scope>NUCLEOTIDE SEQUENCE</scope>
    <source>
        <strain evidence="8">ARSEF 14590</strain>
    </source>
</reference>
<dbReference type="GO" id="GO:0000981">
    <property type="term" value="F:DNA-binding transcription factor activity, RNA polymerase II-specific"/>
    <property type="evidence" value="ECO:0007669"/>
    <property type="project" value="InterPro"/>
</dbReference>
<gene>
    <name evidence="8" type="ORF">QQS21_010928</name>
</gene>
<name>A0AAJ0CE88_9HYPO</name>
<dbReference type="Proteomes" id="UP001251528">
    <property type="component" value="Unassembled WGS sequence"/>
</dbReference>
<evidence type="ECO:0000256" key="3">
    <source>
        <dbReference type="ARBA" id="ARBA00023125"/>
    </source>
</evidence>
<evidence type="ECO:0000256" key="4">
    <source>
        <dbReference type="ARBA" id="ARBA00023163"/>
    </source>
</evidence>
<evidence type="ECO:0000259" key="7">
    <source>
        <dbReference type="PROSITE" id="PS50048"/>
    </source>
</evidence>
<keyword evidence="4" id="KW-0804">Transcription</keyword>
<dbReference type="PANTHER" id="PTHR31845">
    <property type="entry name" value="FINGER DOMAIN PROTEIN, PUTATIVE-RELATED"/>
    <property type="match status" value="1"/>
</dbReference>
<evidence type="ECO:0000313" key="9">
    <source>
        <dbReference type="Proteomes" id="UP001251528"/>
    </source>
</evidence>
<feature type="region of interest" description="Disordered" evidence="6">
    <location>
        <begin position="77"/>
        <end position="127"/>
    </location>
</feature>
<keyword evidence="9" id="KW-1185">Reference proteome</keyword>